<keyword evidence="17" id="KW-1185">Reference proteome</keyword>
<dbReference type="AlphaFoldDB" id="A0A7R9Q5F2"/>
<keyword evidence="10" id="KW-0472">Membrane</keyword>
<feature type="disulfide bond" evidence="14">
    <location>
        <begin position="790"/>
        <end position="805"/>
    </location>
</feature>
<dbReference type="InterPro" id="IPR008166">
    <property type="entry name" value="Glyco_transf_92"/>
</dbReference>
<dbReference type="CDD" id="cd00112">
    <property type="entry name" value="LDLa"/>
    <property type="match status" value="4"/>
</dbReference>
<dbReference type="InterPro" id="IPR036790">
    <property type="entry name" value="Frizzled_dom_sf"/>
</dbReference>
<dbReference type="InterPro" id="IPR002172">
    <property type="entry name" value="LDrepeatLR_classA_rpt"/>
</dbReference>
<evidence type="ECO:0000256" key="9">
    <source>
        <dbReference type="ARBA" id="ARBA00022989"/>
    </source>
</evidence>
<dbReference type="InterPro" id="IPR023415">
    <property type="entry name" value="LDLR_class-A_CS"/>
</dbReference>
<keyword evidence="3" id="KW-0328">Glycosyltransferase</keyword>
<evidence type="ECO:0000256" key="4">
    <source>
        <dbReference type="ARBA" id="ARBA00022679"/>
    </source>
</evidence>
<dbReference type="SUPFAM" id="SSF63501">
    <property type="entry name" value="Frizzled cysteine-rich domain"/>
    <property type="match status" value="1"/>
</dbReference>
<dbReference type="Pfam" id="PF00057">
    <property type="entry name" value="Ldl_recept_a"/>
    <property type="match status" value="4"/>
</dbReference>
<dbReference type="InterPro" id="IPR036055">
    <property type="entry name" value="LDL_receptor-like_sf"/>
</dbReference>
<comment type="subcellular location">
    <subcellularLocation>
        <location evidence="1">Cell membrane</location>
        <topology evidence="1">Single-pass type II membrane protein</topology>
    </subcellularLocation>
</comment>
<dbReference type="Pfam" id="PF01697">
    <property type="entry name" value="Glyco_transf_92"/>
    <property type="match status" value="1"/>
</dbReference>
<evidence type="ECO:0000256" key="6">
    <source>
        <dbReference type="ARBA" id="ARBA00022729"/>
    </source>
</evidence>
<feature type="domain" description="FZ" evidence="15">
    <location>
        <begin position="526"/>
        <end position="644"/>
    </location>
</feature>
<dbReference type="InterPro" id="IPR020067">
    <property type="entry name" value="Frizzled_dom"/>
</dbReference>
<dbReference type="GO" id="GO:0005886">
    <property type="term" value="C:plasma membrane"/>
    <property type="evidence" value="ECO:0007669"/>
    <property type="project" value="UniProtKB-SubCell"/>
</dbReference>
<keyword evidence="9" id="KW-1133">Transmembrane helix</keyword>
<keyword evidence="6" id="KW-0732">Signal</keyword>
<feature type="disulfide bond" evidence="14">
    <location>
        <begin position="751"/>
        <end position="766"/>
    </location>
</feature>
<evidence type="ECO:0000256" key="10">
    <source>
        <dbReference type="ARBA" id="ARBA00023136"/>
    </source>
</evidence>
<dbReference type="OrthoDB" id="10006456at2759"/>
<dbReference type="PANTHER" id="PTHR22722">
    <property type="entry name" value="LOW-DENSITY LIPOPROTEIN RECEPTOR-RELATED PROTEIN 2-RELATED"/>
    <property type="match status" value="1"/>
</dbReference>
<dbReference type="PANTHER" id="PTHR22722:SF5">
    <property type="entry name" value="LOW-DENSITY LIPOPROTEIN RECEPTOR-RELATED PROTEIN 1B"/>
    <property type="match status" value="1"/>
</dbReference>
<dbReference type="EMBL" id="OC867003">
    <property type="protein sequence ID" value="CAD7633266.1"/>
    <property type="molecule type" value="Genomic_DNA"/>
</dbReference>
<dbReference type="PROSITE" id="PS50038">
    <property type="entry name" value="FZ"/>
    <property type="match status" value="1"/>
</dbReference>
<feature type="disulfide bond" evidence="14">
    <location>
        <begin position="650"/>
        <end position="662"/>
    </location>
</feature>
<evidence type="ECO:0000256" key="7">
    <source>
        <dbReference type="ARBA" id="ARBA00022737"/>
    </source>
</evidence>
<keyword evidence="5" id="KW-0812">Transmembrane</keyword>
<keyword evidence="13" id="KW-0325">Glycoprotein</keyword>
<dbReference type="CDD" id="cd07066">
    <property type="entry name" value="CRD_FZ"/>
    <property type="match status" value="1"/>
</dbReference>
<evidence type="ECO:0000259" key="15">
    <source>
        <dbReference type="PROSITE" id="PS50038"/>
    </source>
</evidence>
<name>A0A7R9Q5F2_9ACAR</name>
<evidence type="ECO:0000256" key="13">
    <source>
        <dbReference type="ARBA" id="ARBA00023180"/>
    </source>
</evidence>
<feature type="disulfide bond" evidence="14">
    <location>
        <begin position="778"/>
        <end position="796"/>
    </location>
</feature>
<comment type="caution">
    <text evidence="14">Lacks conserved residue(s) required for the propagation of feature annotation.</text>
</comment>
<feature type="disulfide bond" evidence="14">
    <location>
        <begin position="771"/>
        <end position="783"/>
    </location>
</feature>
<dbReference type="InterPro" id="IPR051221">
    <property type="entry name" value="LDLR-related"/>
</dbReference>
<dbReference type="PROSITE" id="PS01209">
    <property type="entry name" value="LDLRA_1"/>
    <property type="match status" value="1"/>
</dbReference>
<proteinExistence type="inferred from homology"/>
<feature type="non-terminal residue" evidence="16">
    <location>
        <position position="1"/>
    </location>
</feature>
<comment type="similarity">
    <text evidence="2">Belongs to the glycosyltransferase 92 family.</text>
</comment>
<evidence type="ECO:0000256" key="2">
    <source>
        <dbReference type="ARBA" id="ARBA00007647"/>
    </source>
</evidence>
<feature type="disulfide bond" evidence="14">
    <location>
        <begin position="657"/>
        <end position="675"/>
    </location>
</feature>
<dbReference type="Gene3D" id="1.10.2000.10">
    <property type="entry name" value="Frizzled cysteine-rich domain"/>
    <property type="match status" value="1"/>
</dbReference>
<evidence type="ECO:0000256" key="1">
    <source>
        <dbReference type="ARBA" id="ARBA00004401"/>
    </source>
</evidence>
<keyword evidence="12" id="KW-0675">Receptor</keyword>
<dbReference type="GO" id="GO:0016757">
    <property type="term" value="F:glycosyltransferase activity"/>
    <property type="evidence" value="ECO:0007669"/>
    <property type="project" value="UniProtKB-KW"/>
</dbReference>
<keyword evidence="8" id="KW-0735">Signal-anchor</keyword>
<dbReference type="Pfam" id="PF01392">
    <property type="entry name" value="Fz"/>
    <property type="match status" value="1"/>
</dbReference>
<evidence type="ECO:0000256" key="8">
    <source>
        <dbReference type="ARBA" id="ARBA00022968"/>
    </source>
</evidence>
<protein>
    <recommendedName>
        <fullName evidence="15">FZ domain-containing protein</fullName>
    </recommendedName>
</protein>
<evidence type="ECO:0000313" key="16">
    <source>
        <dbReference type="EMBL" id="CAD7633266.1"/>
    </source>
</evidence>
<organism evidence="16">
    <name type="scientific">Medioppia subpectinata</name>
    <dbReference type="NCBI Taxonomy" id="1979941"/>
    <lineage>
        <taxon>Eukaryota</taxon>
        <taxon>Metazoa</taxon>
        <taxon>Ecdysozoa</taxon>
        <taxon>Arthropoda</taxon>
        <taxon>Chelicerata</taxon>
        <taxon>Arachnida</taxon>
        <taxon>Acari</taxon>
        <taxon>Acariformes</taxon>
        <taxon>Sarcoptiformes</taxon>
        <taxon>Oribatida</taxon>
        <taxon>Brachypylina</taxon>
        <taxon>Oppioidea</taxon>
        <taxon>Oppiidae</taxon>
        <taxon>Medioppia</taxon>
    </lineage>
</organism>
<reference evidence="16" key="1">
    <citation type="submission" date="2020-11" db="EMBL/GenBank/DDBJ databases">
        <authorList>
            <person name="Tran Van P."/>
        </authorList>
    </citation>
    <scope>NUCLEOTIDE SEQUENCE</scope>
</reference>
<feature type="disulfide bond" evidence="14">
    <location>
        <begin position="669"/>
        <end position="684"/>
    </location>
</feature>
<dbReference type="SUPFAM" id="SSF57424">
    <property type="entry name" value="LDL receptor-like module"/>
    <property type="match status" value="4"/>
</dbReference>
<sequence>CYQLLLLSLFLLILLSLFVFNALLFTTNYDNKIIARNICHTLTADGDDDHHYRIRYQSIRRSSRQKSDQLLVGDRRRHPDSSFVNISDNIFIYSAFEVDNHYLVLIGLAKKLFDPIDGYGNPYNNSIPLNDYQYLCGFNDNIALTTRAVVEYLPEGHHYSYSAVKVKCKKPKLFEQKLSINGVKLIERETKSKAIAKAIESQLVSITKSTANTSETVDDRAADRELVVCVRPLYGNISAIHLLEFIAYYRLNSVDKIVFYNSFSDSLTPDDMRPLMETLSAMSFVDVLPFVIPNNSDDREIVHARGQLTAVHDCLHRYADRIQIHVDFDEYLRPSKSQTIREFVSSPDITGWSALVVPTVIFCTEYSRLLADDDGRSGGHSSDPLLTSNFNRQKTVWPHEIRSKVVVMKPKLVSQMGIHNVWKLFHRKHTADPILNVPSDQLLSIGAYVVSNGKSGPKTSDTMQTIESFLKGKSFKDWNERLKSRRKRSALLSSGSTQIEGSMDPMKVYRDLFKRYDTTDDAESKSQRNECRKRRLRMCQQHLPFNSTVYPNIIGDQSEEEVNQSIPFFNLIGKSGCNRRLKQLLCSFLEPPCHNGRPIPPCKKFCRVALEGCAEYIPATLELSSVFDCRQYPDSTDPTVCVNLALGTSCASDEFHCPDMTCISKRWVCDGVRDCIFAADEANCNNGHSEACSSEEFECDRKCVPLTWKCDGDRDCQDNSDEANCTSRPSCGPDRFKCGDGFGCIPRRWVCDGKEECRDGSDEVGCAQKDCSRGDFKCDNGICIPSIWRCDGASDCKDQSDERNCGNTNSNQLRHISGHLQPDGQQSSGQSQPPIIAPQILNSIVNGIHGYPQQDHMRWTMN</sequence>
<dbReference type="EMBL" id="CAJPIZ010012428">
    <property type="protein sequence ID" value="CAG2113696.1"/>
    <property type="molecule type" value="Genomic_DNA"/>
</dbReference>
<dbReference type="GO" id="GO:0005041">
    <property type="term" value="F:low-density lipoprotein particle receptor activity"/>
    <property type="evidence" value="ECO:0007669"/>
    <property type="project" value="TreeGrafter"/>
</dbReference>
<gene>
    <name evidence="16" type="ORF">OSB1V03_LOCUS13663</name>
</gene>
<accession>A0A7R9Q5F2</accession>
<dbReference type="Gene3D" id="4.10.400.10">
    <property type="entry name" value="Low-density Lipoprotein Receptor"/>
    <property type="match status" value="4"/>
</dbReference>
<feature type="disulfide bond" evidence="14">
    <location>
        <begin position="710"/>
        <end position="725"/>
    </location>
</feature>
<evidence type="ECO:0000256" key="11">
    <source>
        <dbReference type="ARBA" id="ARBA00023157"/>
    </source>
</evidence>
<keyword evidence="11 14" id="KW-1015">Disulfide bond</keyword>
<evidence type="ECO:0000256" key="14">
    <source>
        <dbReference type="PROSITE-ProRule" id="PRU00124"/>
    </source>
</evidence>
<evidence type="ECO:0000256" key="12">
    <source>
        <dbReference type="ARBA" id="ARBA00023170"/>
    </source>
</evidence>
<dbReference type="GO" id="GO:0043235">
    <property type="term" value="C:receptor complex"/>
    <property type="evidence" value="ECO:0007669"/>
    <property type="project" value="TreeGrafter"/>
</dbReference>
<dbReference type="PROSITE" id="PS50068">
    <property type="entry name" value="LDLRA_2"/>
    <property type="match status" value="4"/>
</dbReference>
<dbReference type="SMART" id="SM00063">
    <property type="entry name" value="FRI"/>
    <property type="match status" value="1"/>
</dbReference>
<keyword evidence="7" id="KW-0677">Repeat</keyword>
<evidence type="ECO:0000313" key="17">
    <source>
        <dbReference type="Proteomes" id="UP000759131"/>
    </source>
</evidence>
<keyword evidence="4" id="KW-0808">Transferase</keyword>
<dbReference type="SMART" id="SM00192">
    <property type="entry name" value="LDLa"/>
    <property type="match status" value="4"/>
</dbReference>
<dbReference type="FunFam" id="4.10.400.10:FF:000034">
    <property type="entry name" value="Low-density lipoprotein receptor-related protein 2"/>
    <property type="match status" value="1"/>
</dbReference>
<evidence type="ECO:0000256" key="5">
    <source>
        <dbReference type="ARBA" id="ARBA00022692"/>
    </source>
</evidence>
<dbReference type="PRINTS" id="PR00261">
    <property type="entry name" value="LDLRECEPTOR"/>
</dbReference>
<dbReference type="Proteomes" id="UP000759131">
    <property type="component" value="Unassembled WGS sequence"/>
</dbReference>
<evidence type="ECO:0000256" key="3">
    <source>
        <dbReference type="ARBA" id="ARBA00022676"/>
    </source>
</evidence>